<evidence type="ECO:0000259" key="3">
    <source>
        <dbReference type="PROSITE" id="PS51269"/>
    </source>
</evidence>
<dbReference type="PANTHER" id="PTHR15666:SF1">
    <property type="entry name" value="COMM DOMAIN-CONTAINING PROTEIN 5"/>
    <property type="match status" value="1"/>
</dbReference>
<dbReference type="AlphaFoldDB" id="A0A1Y5I5P0"/>
<organism evidence="4">
    <name type="scientific">Ostreococcus tauri</name>
    <name type="common">Marine green alga</name>
    <dbReference type="NCBI Taxonomy" id="70448"/>
    <lineage>
        <taxon>Eukaryota</taxon>
        <taxon>Viridiplantae</taxon>
        <taxon>Chlorophyta</taxon>
        <taxon>Mamiellophyceae</taxon>
        <taxon>Mamiellales</taxon>
        <taxon>Bathycoccaceae</taxon>
        <taxon>Ostreococcus</taxon>
    </lineage>
</organism>
<dbReference type="GO" id="GO:0005634">
    <property type="term" value="C:nucleus"/>
    <property type="evidence" value="ECO:0007669"/>
    <property type="project" value="TreeGrafter"/>
</dbReference>
<dbReference type="Proteomes" id="UP000195557">
    <property type="component" value="Unassembled WGS sequence"/>
</dbReference>
<dbReference type="InterPro" id="IPR037357">
    <property type="entry name" value="COMMD5"/>
</dbReference>
<name>A0A1Y5I5P0_OSTTA</name>
<dbReference type="PROSITE" id="PS51269">
    <property type="entry name" value="COMM"/>
    <property type="match status" value="1"/>
</dbReference>
<proteinExistence type="inferred from homology"/>
<dbReference type="PANTHER" id="PTHR15666">
    <property type="entry name" value="COMM DOMAIN CONTAINING PROTEIN 5"/>
    <property type="match status" value="1"/>
</dbReference>
<sequence length="105" mass="11704">MSADRVRAGLPRVVDVTWRVDVTLCTSDAREVMRPSVIVRLRLDDGSEKTFECGLEKFHQLREATATMLNEMEWASRDVAAVNEIGARAQARWDRVKAEANASGG</sequence>
<gene>
    <name evidence="4" type="ORF">BE221DRAFT_201304</name>
</gene>
<feature type="domain" description="COMM" evidence="3">
    <location>
        <begin position="12"/>
        <end position="76"/>
    </location>
</feature>
<protein>
    <recommendedName>
        <fullName evidence="1">COMM domain-containing protein 5</fullName>
    </recommendedName>
</protein>
<dbReference type="EMBL" id="KZ155838">
    <property type="protein sequence ID" value="OUS42472.1"/>
    <property type="molecule type" value="Genomic_DNA"/>
</dbReference>
<comment type="similarity">
    <text evidence="2">Belongs to the COMM domain-containing protein 5 family.</text>
</comment>
<evidence type="ECO:0000256" key="2">
    <source>
        <dbReference type="ARBA" id="ARBA00093452"/>
    </source>
</evidence>
<reference evidence="4" key="1">
    <citation type="submission" date="2017-04" db="EMBL/GenBank/DDBJ databases">
        <title>Population genomics of picophytoplankton unveils novel chromosome hypervariability.</title>
        <authorList>
            <consortium name="DOE Joint Genome Institute"/>
            <person name="Blanc-Mathieu R."/>
            <person name="Krasovec M."/>
            <person name="Hebrard M."/>
            <person name="Yau S."/>
            <person name="Desgranges E."/>
            <person name="Martin J."/>
            <person name="Schackwitz W."/>
            <person name="Kuo A."/>
            <person name="Salin G."/>
            <person name="Donnadieu C."/>
            <person name="Desdevises Y."/>
            <person name="Sanchez-Ferandin S."/>
            <person name="Moreau H."/>
            <person name="Rivals E."/>
            <person name="Grigoriev I.V."/>
            <person name="Grimsley N."/>
            <person name="Eyre-Walker A."/>
            <person name="Piganeau G."/>
        </authorList>
    </citation>
    <scope>NUCLEOTIDE SEQUENCE [LARGE SCALE GENOMIC DNA]</scope>
    <source>
        <strain evidence="4">RCC 1115</strain>
    </source>
</reference>
<dbReference type="InterPro" id="IPR017920">
    <property type="entry name" value="COMM"/>
</dbReference>
<dbReference type="Pfam" id="PF07258">
    <property type="entry name" value="COMM_domain"/>
    <property type="match status" value="1"/>
</dbReference>
<evidence type="ECO:0000313" key="4">
    <source>
        <dbReference type="EMBL" id="OUS42472.1"/>
    </source>
</evidence>
<accession>A0A1Y5I5P0</accession>
<evidence type="ECO:0000256" key="1">
    <source>
        <dbReference type="ARBA" id="ARBA00016556"/>
    </source>
</evidence>